<dbReference type="GO" id="GO:0006643">
    <property type="term" value="P:membrane lipid metabolic process"/>
    <property type="evidence" value="ECO:0007669"/>
    <property type="project" value="TreeGrafter"/>
</dbReference>
<dbReference type="Pfam" id="PF04116">
    <property type="entry name" value="FA_hydroxylase"/>
    <property type="match status" value="1"/>
</dbReference>
<feature type="transmembrane region" description="Helical" evidence="7">
    <location>
        <begin position="324"/>
        <end position="343"/>
    </location>
</feature>
<dbReference type="GO" id="GO:0005506">
    <property type="term" value="F:iron ion binding"/>
    <property type="evidence" value="ECO:0007669"/>
    <property type="project" value="InterPro"/>
</dbReference>
<dbReference type="EMBL" id="QUNI01000010">
    <property type="protein sequence ID" value="REG96275.1"/>
    <property type="molecule type" value="Genomic_DNA"/>
</dbReference>
<dbReference type="InterPro" id="IPR006694">
    <property type="entry name" value="Fatty_acid_hydroxylase"/>
</dbReference>
<evidence type="ECO:0000256" key="4">
    <source>
        <dbReference type="ARBA" id="ARBA00023002"/>
    </source>
</evidence>
<dbReference type="PANTHER" id="PTHR21624:SF1">
    <property type="entry name" value="ALKYLGLYCEROL MONOOXYGENASE"/>
    <property type="match status" value="1"/>
</dbReference>
<dbReference type="OrthoDB" id="9770329at2"/>
<evidence type="ECO:0000256" key="1">
    <source>
        <dbReference type="ARBA" id="ARBA00004127"/>
    </source>
</evidence>
<sequence>MKLNYIALAVPFFAIFMLLEYYISVKKNKKLHHFNETVANLNVGIAERIADLLTTGTFFFVFSWLHANFSIFSIESTATTWVLLFLATDLLWYWYHRFGHTVNLFWASHIVHHQSDDFNYTAAARITVFQAFARGLFWCVLPIIGFNAEMITILLLVHGTYPFFTHTQLVGKLGWLEYIIVTPSHHRVHHSSNPEYLDKNYGDMLIIWDKIFGTFIEETTEPKFGLTKSLGSYSFLWQHFHYVLELTVAFRMAKTVKAKLKVIFGGPNDIDARIRSLLERKFSKKTVAIDTKYSKKLTNSIIAKTIVTMIVLFLTILFSEFITAFNVILITVFIVLSVIATGAMLDQKKWIFHLDFLRGIIIGYLAFSFFPNPLLHFVIALFGAIGVFFYQTIHSKYQDFLFSN</sequence>
<evidence type="ECO:0000259" key="8">
    <source>
        <dbReference type="Pfam" id="PF04116"/>
    </source>
</evidence>
<evidence type="ECO:0000313" key="10">
    <source>
        <dbReference type="Proteomes" id="UP000257136"/>
    </source>
</evidence>
<keyword evidence="3 7" id="KW-1133">Transmembrane helix</keyword>
<comment type="subcellular location">
    <subcellularLocation>
        <location evidence="1">Endomembrane system</location>
        <topology evidence="1">Multi-pass membrane protein</topology>
    </subcellularLocation>
</comment>
<dbReference type="RefSeq" id="WP_115814195.1">
    <property type="nucleotide sequence ID" value="NZ_QUNI01000010.1"/>
</dbReference>
<evidence type="ECO:0000256" key="5">
    <source>
        <dbReference type="ARBA" id="ARBA00023098"/>
    </source>
</evidence>
<dbReference type="GO" id="GO:0008610">
    <property type="term" value="P:lipid biosynthetic process"/>
    <property type="evidence" value="ECO:0007669"/>
    <property type="project" value="InterPro"/>
</dbReference>
<evidence type="ECO:0000256" key="6">
    <source>
        <dbReference type="ARBA" id="ARBA00023136"/>
    </source>
</evidence>
<feature type="domain" description="Fatty acid hydroxylase" evidence="8">
    <location>
        <begin position="81"/>
        <end position="214"/>
    </location>
</feature>
<organism evidence="9 10">
    <name type="scientific">Flavobacterium aquicola</name>
    <dbReference type="NCBI Taxonomy" id="1682742"/>
    <lineage>
        <taxon>Bacteria</taxon>
        <taxon>Pseudomonadati</taxon>
        <taxon>Bacteroidota</taxon>
        <taxon>Flavobacteriia</taxon>
        <taxon>Flavobacteriales</taxon>
        <taxon>Flavobacteriaceae</taxon>
        <taxon>Flavobacterium</taxon>
    </lineage>
</organism>
<feature type="transmembrane region" description="Helical" evidence="7">
    <location>
        <begin position="78"/>
        <end position="95"/>
    </location>
</feature>
<evidence type="ECO:0000313" key="9">
    <source>
        <dbReference type="EMBL" id="REG96275.1"/>
    </source>
</evidence>
<feature type="transmembrane region" description="Helical" evidence="7">
    <location>
        <begin position="135"/>
        <end position="157"/>
    </location>
</feature>
<proteinExistence type="predicted"/>
<evidence type="ECO:0000256" key="3">
    <source>
        <dbReference type="ARBA" id="ARBA00022989"/>
    </source>
</evidence>
<keyword evidence="6 7" id="KW-0472">Membrane</keyword>
<keyword evidence="2 7" id="KW-0812">Transmembrane</keyword>
<dbReference type="GO" id="GO:0012505">
    <property type="term" value="C:endomembrane system"/>
    <property type="evidence" value="ECO:0007669"/>
    <property type="project" value="UniProtKB-SubCell"/>
</dbReference>
<feature type="transmembrane region" description="Helical" evidence="7">
    <location>
        <begin position="6"/>
        <end position="23"/>
    </location>
</feature>
<dbReference type="AlphaFoldDB" id="A0A3E0EDF6"/>
<dbReference type="Proteomes" id="UP000257136">
    <property type="component" value="Unassembled WGS sequence"/>
</dbReference>
<dbReference type="GO" id="GO:0016020">
    <property type="term" value="C:membrane"/>
    <property type="evidence" value="ECO:0007669"/>
    <property type="project" value="GOC"/>
</dbReference>
<feature type="transmembrane region" description="Helical" evidence="7">
    <location>
        <begin position="373"/>
        <end position="393"/>
    </location>
</feature>
<reference evidence="9 10" key="1">
    <citation type="submission" date="2018-08" db="EMBL/GenBank/DDBJ databases">
        <title>Genomic Encyclopedia of Archaeal and Bacterial Type Strains, Phase II (KMG-II): from individual species to whole genera.</title>
        <authorList>
            <person name="Goeker M."/>
        </authorList>
    </citation>
    <scope>NUCLEOTIDE SEQUENCE [LARGE SCALE GENOMIC DNA]</scope>
    <source>
        <strain evidence="9 10">DSM 100880</strain>
    </source>
</reference>
<dbReference type="PANTHER" id="PTHR21624">
    <property type="entry name" value="STEROL DESATURASE-RELATED PROTEIN"/>
    <property type="match status" value="1"/>
</dbReference>
<gene>
    <name evidence="9" type="ORF">C8P67_11097</name>
</gene>
<comment type="caution">
    <text evidence="9">The sequence shown here is derived from an EMBL/GenBank/DDBJ whole genome shotgun (WGS) entry which is preliminary data.</text>
</comment>
<feature type="transmembrane region" description="Helical" evidence="7">
    <location>
        <begin position="301"/>
        <end position="318"/>
    </location>
</feature>
<name>A0A3E0EDF6_9FLAO</name>
<keyword evidence="10" id="KW-1185">Reference proteome</keyword>
<keyword evidence="5" id="KW-0443">Lipid metabolism</keyword>
<keyword evidence="4" id="KW-0560">Oxidoreductase</keyword>
<dbReference type="GO" id="GO:0050479">
    <property type="term" value="F:glyceryl-ether monooxygenase activity"/>
    <property type="evidence" value="ECO:0007669"/>
    <property type="project" value="TreeGrafter"/>
</dbReference>
<evidence type="ECO:0000256" key="7">
    <source>
        <dbReference type="SAM" id="Phobius"/>
    </source>
</evidence>
<protein>
    <submittedName>
        <fullName evidence="9">Sterol desaturase/sphingolipid hydroxylase (Fatty acid hydroxylase superfamily)</fullName>
    </submittedName>
</protein>
<evidence type="ECO:0000256" key="2">
    <source>
        <dbReference type="ARBA" id="ARBA00022692"/>
    </source>
</evidence>
<feature type="transmembrane region" description="Helical" evidence="7">
    <location>
        <begin position="52"/>
        <end position="72"/>
    </location>
</feature>
<dbReference type="InterPro" id="IPR051689">
    <property type="entry name" value="Sterol_desaturase/TMEM195"/>
</dbReference>
<accession>A0A3E0EDF6</accession>